<proteinExistence type="predicted"/>
<accession>A0A167VTX1</accession>
<gene>
    <name evidence="2" type="ORF">AYM40_04280</name>
</gene>
<evidence type="ECO:0000313" key="3">
    <source>
        <dbReference type="Proteomes" id="UP000076852"/>
    </source>
</evidence>
<feature type="region of interest" description="Disordered" evidence="1">
    <location>
        <begin position="83"/>
        <end position="108"/>
    </location>
</feature>
<dbReference type="Proteomes" id="UP000076852">
    <property type="component" value="Chromosome 1"/>
</dbReference>
<dbReference type="KEGG" id="buz:AYM40_04280"/>
<sequence length="108" mass="11695">MERTPITQTGSSQAALIDQDIAHIGRVMRPSLHGDLGGPILPTAYWRKRLHQLLDTGNLSHAQLCGVDSLLLQLDQFEAAPQPVLDELPPADAALPQPLQAATSDDHF</sequence>
<dbReference type="RefSeq" id="WP_063495140.1">
    <property type="nucleotide sequence ID" value="NZ_CP014578.1"/>
</dbReference>
<evidence type="ECO:0000256" key="1">
    <source>
        <dbReference type="SAM" id="MobiDB-lite"/>
    </source>
</evidence>
<dbReference type="EMBL" id="CP014578">
    <property type="protein sequence ID" value="ANB71677.1"/>
    <property type="molecule type" value="Genomic_DNA"/>
</dbReference>
<dbReference type="OrthoDB" id="9007456at2"/>
<feature type="compositionally biased region" description="Low complexity" evidence="1">
    <location>
        <begin position="85"/>
        <end position="102"/>
    </location>
</feature>
<evidence type="ECO:0000313" key="2">
    <source>
        <dbReference type="EMBL" id="ANB71677.1"/>
    </source>
</evidence>
<dbReference type="STRING" id="1804984.AYM40_04280"/>
<name>A0A167VTX1_9BURK</name>
<dbReference type="AlphaFoldDB" id="A0A167VTX1"/>
<organism evidence="2 3">
    <name type="scientific">Paraburkholderia phytofirmans OLGA172</name>
    <dbReference type="NCBI Taxonomy" id="1417228"/>
    <lineage>
        <taxon>Bacteria</taxon>
        <taxon>Pseudomonadati</taxon>
        <taxon>Pseudomonadota</taxon>
        <taxon>Betaproteobacteria</taxon>
        <taxon>Burkholderiales</taxon>
        <taxon>Burkholderiaceae</taxon>
        <taxon>Paraburkholderia</taxon>
    </lineage>
</organism>
<reference evidence="2 3" key="1">
    <citation type="journal article" date="2016" name="Gene">
        <title>PacBio SMRT assembly of a complex multi-replicon genome reveals chlorocatechol degradative operon in a region of genome plasticity.</title>
        <authorList>
            <person name="Ricker N."/>
            <person name="Shen S.Y."/>
            <person name="Goordial J."/>
            <person name="Jin S."/>
            <person name="Fulthorpe R.R."/>
        </authorList>
    </citation>
    <scope>NUCLEOTIDE SEQUENCE [LARGE SCALE GENOMIC DNA]</scope>
    <source>
        <strain evidence="2 3">OLGA172</strain>
    </source>
</reference>
<keyword evidence="3" id="KW-1185">Reference proteome</keyword>
<protein>
    <submittedName>
        <fullName evidence="2">Uncharacterized protein</fullName>
    </submittedName>
</protein>